<proteinExistence type="predicted"/>
<dbReference type="Pfam" id="PF13899">
    <property type="entry name" value="Thioredoxin_7"/>
    <property type="match status" value="1"/>
</dbReference>
<dbReference type="InterPro" id="IPR036249">
    <property type="entry name" value="Thioredoxin-like_sf"/>
</dbReference>
<reference evidence="2" key="1">
    <citation type="journal article" date="2019" name="Int. J. Syst. Evol. Microbiol.">
        <title>The Global Catalogue of Microorganisms (GCM) 10K type strain sequencing project: providing services to taxonomists for standard genome sequencing and annotation.</title>
        <authorList>
            <consortium name="The Broad Institute Genomics Platform"/>
            <consortium name="The Broad Institute Genome Sequencing Center for Infectious Disease"/>
            <person name="Wu L."/>
            <person name="Ma J."/>
        </authorList>
    </citation>
    <scope>NUCLEOTIDE SEQUENCE [LARGE SCALE GENOMIC DNA]</scope>
    <source>
        <strain evidence="2">JCM 32226</strain>
    </source>
</reference>
<dbReference type="Gene3D" id="3.40.30.10">
    <property type="entry name" value="Glutaredoxin"/>
    <property type="match status" value="1"/>
</dbReference>
<protein>
    <recommendedName>
        <fullName evidence="3">Thioredoxin domain-containing protein</fullName>
    </recommendedName>
</protein>
<accession>A0ABP8QEW2</accession>
<evidence type="ECO:0000313" key="1">
    <source>
        <dbReference type="EMBL" id="GAA4501036.1"/>
    </source>
</evidence>
<name>A0ABP8QEW2_9GAMM</name>
<comment type="caution">
    <text evidence="1">The sequence shown here is derived from an EMBL/GenBank/DDBJ whole genome shotgun (WGS) entry which is preliminary data.</text>
</comment>
<organism evidence="1 2">
    <name type="scientific">Pseudaeromonas paramecii</name>
    <dbReference type="NCBI Taxonomy" id="2138166"/>
    <lineage>
        <taxon>Bacteria</taxon>
        <taxon>Pseudomonadati</taxon>
        <taxon>Pseudomonadota</taxon>
        <taxon>Gammaproteobacteria</taxon>
        <taxon>Aeromonadales</taxon>
        <taxon>Aeromonadaceae</taxon>
        <taxon>Pseudaeromonas</taxon>
    </lineage>
</organism>
<gene>
    <name evidence="1" type="ORF">GCM10023095_23640</name>
</gene>
<dbReference type="RefSeq" id="WP_345013330.1">
    <property type="nucleotide sequence ID" value="NZ_BAABFC010000014.1"/>
</dbReference>
<evidence type="ECO:0000313" key="2">
    <source>
        <dbReference type="Proteomes" id="UP001501321"/>
    </source>
</evidence>
<dbReference type="Proteomes" id="UP001501321">
    <property type="component" value="Unassembled WGS sequence"/>
</dbReference>
<evidence type="ECO:0008006" key="3">
    <source>
        <dbReference type="Google" id="ProtNLM"/>
    </source>
</evidence>
<sequence length="180" mass="20333">MIKKITLGLLLGLGASALLLTMYFVLIDRWPWQHPLPWHYNLEGYQQAASLSRQSGKPILLLIERRRCRRCEMLEQNLLKDPHLESVVGDLILVRLDISANSATAQLTARYGRDLKLPVMFLETEPGEKAYPLHLNPELSHIWVPGQPGTQGNKMPLSVASLDLAIERTLQQIQPPTQTP</sequence>
<keyword evidence="2" id="KW-1185">Reference proteome</keyword>
<dbReference type="SUPFAM" id="SSF52833">
    <property type="entry name" value="Thioredoxin-like"/>
    <property type="match status" value="1"/>
</dbReference>
<dbReference type="EMBL" id="BAABFC010000014">
    <property type="protein sequence ID" value="GAA4501036.1"/>
    <property type="molecule type" value="Genomic_DNA"/>
</dbReference>